<keyword evidence="8" id="KW-1185">Reference proteome</keyword>
<accession>A0A6B0TQ35</accession>
<dbReference type="AlphaFoldDB" id="A0A6B0TQ35"/>
<keyword evidence="4 6" id="KW-0472">Membrane</keyword>
<feature type="binding site" evidence="5">
    <location>
        <position position="72"/>
    </location>
    <ligand>
        <name>Zn(2+)</name>
        <dbReference type="ChEBI" id="CHEBI:29105"/>
    </ligand>
</feature>
<feature type="transmembrane region" description="Helical" evidence="6">
    <location>
        <begin position="21"/>
        <end position="44"/>
    </location>
</feature>
<evidence type="ECO:0000256" key="4">
    <source>
        <dbReference type="ARBA" id="ARBA00023136"/>
    </source>
</evidence>
<feature type="transmembrane region" description="Helical" evidence="6">
    <location>
        <begin position="56"/>
        <end position="74"/>
    </location>
</feature>
<keyword evidence="3 6" id="KW-1133">Transmembrane helix</keyword>
<feature type="transmembrane region" description="Helical" evidence="6">
    <location>
        <begin position="194"/>
        <end position="214"/>
    </location>
</feature>
<feature type="transmembrane region" description="Helical" evidence="6">
    <location>
        <begin position="86"/>
        <end position="105"/>
    </location>
</feature>
<dbReference type="PANTHER" id="PTHR20855">
    <property type="entry name" value="ADIPOR/PROGESTIN RECEPTOR-RELATED"/>
    <property type="match status" value="1"/>
</dbReference>
<evidence type="ECO:0000313" key="8">
    <source>
        <dbReference type="Proteomes" id="UP000436016"/>
    </source>
</evidence>
<evidence type="ECO:0000313" key="7">
    <source>
        <dbReference type="EMBL" id="MXU66757.1"/>
    </source>
</evidence>
<protein>
    <submittedName>
        <fullName evidence="7">Hly-III family protein</fullName>
    </submittedName>
</protein>
<evidence type="ECO:0000256" key="2">
    <source>
        <dbReference type="ARBA" id="ARBA00022692"/>
    </source>
</evidence>
<dbReference type="EMBL" id="WUWG01000008">
    <property type="protein sequence ID" value="MXU66757.1"/>
    <property type="molecule type" value="Genomic_DNA"/>
</dbReference>
<keyword evidence="2 6" id="KW-0812">Transmembrane</keyword>
<evidence type="ECO:0000256" key="5">
    <source>
        <dbReference type="PIRSR" id="PIRSR604254-1"/>
    </source>
</evidence>
<organism evidence="7 8">
    <name type="scientific">Oceanomicrobium pacificus</name>
    <dbReference type="NCBI Taxonomy" id="2692916"/>
    <lineage>
        <taxon>Bacteria</taxon>
        <taxon>Pseudomonadati</taxon>
        <taxon>Pseudomonadota</taxon>
        <taxon>Alphaproteobacteria</taxon>
        <taxon>Rhodobacterales</taxon>
        <taxon>Paracoccaceae</taxon>
        <taxon>Oceanomicrobium</taxon>
    </lineage>
</organism>
<feature type="transmembrane region" description="Helical" evidence="6">
    <location>
        <begin position="137"/>
        <end position="155"/>
    </location>
</feature>
<dbReference type="PANTHER" id="PTHR20855:SF3">
    <property type="entry name" value="LD03007P"/>
    <property type="match status" value="1"/>
</dbReference>
<feature type="transmembrane region" description="Helical" evidence="6">
    <location>
        <begin position="111"/>
        <end position="130"/>
    </location>
</feature>
<name>A0A6B0TQ35_9RHOB</name>
<reference evidence="7 8" key="1">
    <citation type="submission" date="2019-12" db="EMBL/GenBank/DDBJ databases">
        <title>Strain KN286 was isolated from seawater, which was collected from Caroline Seamount in the tropical western Pacific.</title>
        <authorList>
            <person name="Wang Q."/>
        </authorList>
    </citation>
    <scope>NUCLEOTIDE SEQUENCE [LARGE SCALE GENOMIC DNA]</scope>
    <source>
        <strain evidence="7 8">KN286</strain>
    </source>
</reference>
<evidence type="ECO:0000256" key="3">
    <source>
        <dbReference type="ARBA" id="ARBA00022989"/>
    </source>
</evidence>
<evidence type="ECO:0000256" key="6">
    <source>
        <dbReference type="SAM" id="Phobius"/>
    </source>
</evidence>
<dbReference type="Proteomes" id="UP000436016">
    <property type="component" value="Unassembled WGS sequence"/>
</dbReference>
<comment type="subcellular location">
    <subcellularLocation>
        <location evidence="1">Membrane</location>
        <topology evidence="1">Multi-pass membrane protein</topology>
    </subcellularLocation>
</comment>
<evidence type="ECO:0000256" key="1">
    <source>
        <dbReference type="ARBA" id="ARBA00004141"/>
    </source>
</evidence>
<dbReference type="Pfam" id="PF03006">
    <property type="entry name" value="HlyIII"/>
    <property type="match status" value="1"/>
</dbReference>
<dbReference type="GO" id="GO:0016020">
    <property type="term" value="C:membrane"/>
    <property type="evidence" value="ECO:0007669"/>
    <property type="project" value="UniProtKB-SubCell"/>
</dbReference>
<proteinExistence type="predicted"/>
<dbReference type="InterPro" id="IPR004254">
    <property type="entry name" value="AdipoR/HlyIII-related"/>
</dbReference>
<keyword evidence="5" id="KW-0862">Zinc</keyword>
<comment type="caution">
    <text evidence="7">The sequence shown here is derived from an EMBL/GenBank/DDBJ whole genome shotgun (WGS) entry which is preliminary data.</text>
</comment>
<keyword evidence="5" id="KW-0479">Metal-binding</keyword>
<feature type="binding site" evidence="5">
    <location>
        <position position="196"/>
    </location>
    <ligand>
        <name>Zn(2+)</name>
        <dbReference type="ChEBI" id="CHEBI:29105"/>
    </ligand>
</feature>
<sequence>MFEPVTEYRDYSRAERLSDAVVHIVGLTAALMAVPVLITLAAVWRGDAAAVLSTSIYGACLIAMLGCSALYHLAWRHRWRGLFMRLDYSAIYFKIAGTYTPFILLSASPGWALLTGLWGAAIAGTSLRVLQPDRFRWLAIGLCLAMGWAGLIEGASMFETLSWPVTILIVIGGLTYTVGIIFHVNHRMPFHTPVWHVFVLAATAVFFAAVILHLEQTS</sequence>
<feature type="transmembrane region" description="Helical" evidence="6">
    <location>
        <begin position="161"/>
        <end position="182"/>
    </location>
</feature>
<dbReference type="GO" id="GO:0046872">
    <property type="term" value="F:metal ion binding"/>
    <property type="evidence" value="ECO:0007669"/>
    <property type="project" value="UniProtKB-KW"/>
</dbReference>
<gene>
    <name evidence="7" type="ORF">GSH16_15010</name>
</gene>
<dbReference type="RefSeq" id="WP_160856430.1">
    <property type="nucleotide sequence ID" value="NZ_WUWG01000008.1"/>
</dbReference>